<comment type="caution">
    <text evidence="2">The sequence shown here is derived from an EMBL/GenBank/DDBJ whole genome shotgun (WGS) entry which is preliminary data.</text>
</comment>
<dbReference type="EMBL" id="LFYR01001913">
    <property type="protein sequence ID" value="KMZ58652.1"/>
    <property type="molecule type" value="Genomic_DNA"/>
</dbReference>
<dbReference type="InterPro" id="IPR015947">
    <property type="entry name" value="PUA-like_sf"/>
</dbReference>
<dbReference type="SMART" id="SM00464">
    <property type="entry name" value="LON"/>
    <property type="match status" value="1"/>
</dbReference>
<dbReference type="Gene3D" id="2.30.130.40">
    <property type="entry name" value="LON domain-like"/>
    <property type="match status" value="1"/>
</dbReference>
<evidence type="ECO:0000259" key="1">
    <source>
        <dbReference type="SMART" id="SM00464"/>
    </source>
</evidence>
<dbReference type="InterPro" id="IPR003111">
    <property type="entry name" value="Lon_prtase_N"/>
</dbReference>
<name>A0A0K9NRG4_ZOSMR</name>
<dbReference type="PANTHER" id="PTHR46732">
    <property type="entry name" value="ATP-DEPENDENT PROTEASE LA (LON) DOMAIN PROTEIN"/>
    <property type="match status" value="1"/>
</dbReference>
<dbReference type="SUPFAM" id="SSF88697">
    <property type="entry name" value="PUA domain-like"/>
    <property type="match status" value="1"/>
</dbReference>
<dbReference type="Pfam" id="PF02190">
    <property type="entry name" value="LON_substr_bdg"/>
    <property type="match status" value="1"/>
</dbReference>
<organism evidence="2 3">
    <name type="scientific">Zostera marina</name>
    <name type="common">Eelgrass</name>
    <dbReference type="NCBI Taxonomy" id="29655"/>
    <lineage>
        <taxon>Eukaryota</taxon>
        <taxon>Viridiplantae</taxon>
        <taxon>Streptophyta</taxon>
        <taxon>Embryophyta</taxon>
        <taxon>Tracheophyta</taxon>
        <taxon>Spermatophyta</taxon>
        <taxon>Magnoliopsida</taxon>
        <taxon>Liliopsida</taxon>
        <taxon>Zosteraceae</taxon>
        <taxon>Zostera</taxon>
    </lineage>
</organism>
<feature type="domain" description="Lon N-terminal" evidence="1">
    <location>
        <begin position="94"/>
        <end position="252"/>
    </location>
</feature>
<sequence length="393" mass="44386">MEESELSEHERLHIQQIRELDLEELQVEIIGDDSDVSSDEDDGYSVLRVQGDGGSEQYRDFTHNTSLPPLHSYLGETDDIRGRMTYFDGGVTLTIAMFYLEGVVLFPEAVLPLRVIRPELKASVQKALNQVEAPFIIGVVGTTRPTLGSIRFGTIGTTAEIRQYKCLDDGALNVVARGQQRFYLQRQWTDVEGAECAEVQIIQEDTPLRTPKNAFAQLASTNNIRSLGVSSSVLPNVSCSDHIQDNVENEWDCFSKANTQSDQSPRDLFTFRSPHDSPSGMFDDSSVSDDEFLFERKEILGKSFLEKLDASHHAHYKMNECESTVRDSLKQCTSTRKSEVKVSKSRKLPHMSKHAYKAPLSFWPHWVYEIYDSYSLAQRVAGIEEISITFLGR</sequence>
<dbReference type="InterPro" id="IPR046336">
    <property type="entry name" value="Lon_prtase_N_sf"/>
</dbReference>
<gene>
    <name evidence="2" type="ORF">ZOSMA_75G00840</name>
</gene>
<keyword evidence="3" id="KW-1185">Reference proteome</keyword>
<dbReference type="OrthoDB" id="267517at2759"/>
<dbReference type="STRING" id="29655.A0A0K9NRG4"/>
<reference evidence="3" key="1">
    <citation type="journal article" date="2016" name="Nature">
        <title>The genome of the seagrass Zostera marina reveals angiosperm adaptation to the sea.</title>
        <authorList>
            <person name="Olsen J.L."/>
            <person name="Rouze P."/>
            <person name="Verhelst B."/>
            <person name="Lin Y.-C."/>
            <person name="Bayer T."/>
            <person name="Collen J."/>
            <person name="Dattolo E."/>
            <person name="De Paoli E."/>
            <person name="Dittami S."/>
            <person name="Maumus F."/>
            <person name="Michel G."/>
            <person name="Kersting A."/>
            <person name="Lauritano C."/>
            <person name="Lohaus R."/>
            <person name="Toepel M."/>
            <person name="Tonon T."/>
            <person name="Vanneste K."/>
            <person name="Amirebrahimi M."/>
            <person name="Brakel J."/>
            <person name="Bostroem C."/>
            <person name="Chovatia M."/>
            <person name="Grimwood J."/>
            <person name="Jenkins J.W."/>
            <person name="Jueterbock A."/>
            <person name="Mraz A."/>
            <person name="Stam W.T."/>
            <person name="Tice H."/>
            <person name="Bornberg-Bauer E."/>
            <person name="Green P.J."/>
            <person name="Pearson G.A."/>
            <person name="Procaccini G."/>
            <person name="Duarte C.M."/>
            <person name="Schmutz J."/>
            <person name="Reusch T.B.H."/>
            <person name="Van de Peer Y."/>
        </authorList>
    </citation>
    <scope>NUCLEOTIDE SEQUENCE [LARGE SCALE GENOMIC DNA]</scope>
    <source>
        <strain evidence="3">cv. Finnish</strain>
    </source>
</reference>
<dbReference type="OMA" id="SKLPMSC"/>
<dbReference type="PANTHER" id="PTHR46732:SF8">
    <property type="entry name" value="ATP-DEPENDENT PROTEASE LA (LON) DOMAIN PROTEIN"/>
    <property type="match status" value="1"/>
</dbReference>
<evidence type="ECO:0000313" key="2">
    <source>
        <dbReference type="EMBL" id="KMZ58652.1"/>
    </source>
</evidence>
<accession>A0A0K9NRG4</accession>
<dbReference type="AlphaFoldDB" id="A0A0K9NRG4"/>
<protein>
    <submittedName>
        <fullName evidence="2">Protein cereblon</fullName>
    </submittedName>
</protein>
<dbReference type="Proteomes" id="UP000036987">
    <property type="component" value="Unassembled WGS sequence"/>
</dbReference>
<proteinExistence type="predicted"/>
<evidence type="ECO:0000313" key="3">
    <source>
        <dbReference type="Proteomes" id="UP000036987"/>
    </source>
</evidence>